<dbReference type="Proteomes" id="UP001060085">
    <property type="component" value="Linkage Group LG08"/>
</dbReference>
<comment type="caution">
    <text evidence="1">The sequence shown here is derived from an EMBL/GenBank/DDBJ whole genome shotgun (WGS) entry which is preliminary data.</text>
</comment>
<dbReference type="EMBL" id="CM044708">
    <property type="protein sequence ID" value="KAI5647219.1"/>
    <property type="molecule type" value="Genomic_DNA"/>
</dbReference>
<gene>
    <name evidence="1" type="ORF">M9H77_33224</name>
</gene>
<evidence type="ECO:0000313" key="1">
    <source>
        <dbReference type="EMBL" id="KAI5647219.1"/>
    </source>
</evidence>
<sequence>MKSPNSMFSRRRRDHHSSSGSVGTPDRFTYSPCSTYSSSNSSSQRSKSVKNPVKIAARSVADAFVACFTPPESENSSSSNFGDSDLHKPRSDGSTQGGERRRSTSIYDTSNNSKHTREPGNVKFTLDEIYKATKNFSPSLKIGQGGFGTVYKGRLEDGTLVAVKRAKKKVYDNHSGVEFQSEVRTLEKIEHLNLVKFYGFLEHEEERIVVVEYVSNGTLRDHLDCINGNILDFAARLDIAIDVVHAVTYLHMYTDHPIIHRDIKSSNILLTENLRAKVADFGFARLAADTESGATHVSTQVKGTAGYLDPEYLRTYQLTEKSDVYSFGVLLVELVTGRRPIEPKRELKERITPRWALKKFVEGDAILVLDPRLERSAANILALEKILELSLSCLASNRHNRPTMRKCAEILWSIRKDHGEQAGMDLHSPFSNARINILAGKNEKNEL</sequence>
<accession>A0ACB9ZJH9</accession>
<protein>
    <submittedName>
        <fullName evidence="1">Uncharacterized protein</fullName>
    </submittedName>
</protein>
<keyword evidence="2" id="KW-1185">Reference proteome</keyword>
<evidence type="ECO:0000313" key="2">
    <source>
        <dbReference type="Proteomes" id="UP001060085"/>
    </source>
</evidence>
<proteinExistence type="predicted"/>
<name>A0ACB9ZJH9_CATRO</name>
<reference evidence="2" key="1">
    <citation type="journal article" date="2023" name="Nat. Plants">
        <title>Single-cell RNA sequencing provides a high-resolution roadmap for understanding the multicellular compartmentation of specialized metabolism.</title>
        <authorList>
            <person name="Sun S."/>
            <person name="Shen X."/>
            <person name="Li Y."/>
            <person name="Li Y."/>
            <person name="Wang S."/>
            <person name="Li R."/>
            <person name="Zhang H."/>
            <person name="Shen G."/>
            <person name="Guo B."/>
            <person name="Wei J."/>
            <person name="Xu J."/>
            <person name="St-Pierre B."/>
            <person name="Chen S."/>
            <person name="Sun C."/>
        </authorList>
    </citation>
    <scope>NUCLEOTIDE SEQUENCE [LARGE SCALE GENOMIC DNA]</scope>
</reference>
<organism evidence="1 2">
    <name type="scientific">Catharanthus roseus</name>
    <name type="common">Madagascar periwinkle</name>
    <name type="synonym">Vinca rosea</name>
    <dbReference type="NCBI Taxonomy" id="4058"/>
    <lineage>
        <taxon>Eukaryota</taxon>
        <taxon>Viridiplantae</taxon>
        <taxon>Streptophyta</taxon>
        <taxon>Embryophyta</taxon>
        <taxon>Tracheophyta</taxon>
        <taxon>Spermatophyta</taxon>
        <taxon>Magnoliopsida</taxon>
        <taxon>eudicotyledons</taxon>
        <taxon>Gunneridae</taxon>
        <taxon>Pentapetalae</taxon>
        <taxon>asterids</taxon>
        <taxon>lamiids</taxon>
        <taxon>Gentianales</taxon>
        <taxon>Apocynaceae</taxon>
        <taxon>Rauvolfioideae</taxon>
        <taxon>Vinceae</taxon>
        <taxon>Catharanthinae</taxon>
        <taxon>Catharanthus</taxon>
    </lineage>
</organism>